<evidence type="ECO:0000256" key="6">
    <source>
        <dbReference type="ARBA" id="ARBA00022679"/>
    </source>
</evidence>
<evidence type="ECO:0000256" key="9">
    <source>
        <dbReference type="ARBA" id="ARBA00022777"/>
    </source>
</evidence>
<evidence type="ECO:0000256" key="8">
    <source>
        <dbReference type="ARBA" id="ARBA00022741"/>
    </source>
</evidence>
<dbReference type="InterPro" id="IPR036554">
    <property type="entry name" value="GHMP_kinase_C_sf"/>
</dbReference>
<comment type="subcellular location">
    <subcellularLocation>
        <location evidence="12">Cytoplasm</location>
    </subcellularLocation>
</comment>
<dbReference type="GeneID" id="82535535"/>
<dbReference type="Pfam" id="PF08544">
    <property type="entry name" value="GHMP_kinases_C"/>
    <property type="match status" value="1"/>
</dbReference>
<evidence type="ECO:0000256" key="10">
    <source>
        <dbReference type="ARBA" id="ARBA00022840"/>
    </source>
</evidence>
<evidence type="ECO:0000256" key="12">
    <source>
        <dbReference type="HAMAP-Rule" id="MF_00384"/>
    </source>
</evidence>
<accession>A0A3D8IE36</accession>
<organism evidence="15 16">
    <name type="scientific">Helicobacter ganmani</name>
    <dbReference type="NCBI Taxonomy" id="60246"/>
    <lineage>
        <taxon>Bacteria</taxon>
        <taxon>Pseudomonadati</taxon>
        <taxon>Campylobacterota</taxon>
        <taxon>Epsilonproteobacteria</taxon>
        <taxon>Campylobacterales</taxon>
        <taxon>Helicobacteraceae</taxon>
        <taxon>Helicobacter</taxon>
    </lineage>
</organism>
<dbReference type="GO" id="GO:0009088">
    <property type="term" value="P:threonine biosynthetic process"/>
    <property type="evidence" value="ECO:0007669"/>
    <property type="project" value="UniProtKB-UniRule"/>
</dbReference>
<dbReference type="SUPFAM" id="SSF54211">
    <property type="entry name" value="Ribosomal protein S5 domain 2-like"/>
    <property type="match status" value="1"/>
</dbReference>
<comment type="catalytic activity">
    <reaction evidence="11 12">
        <text>L-homoserine + ATP = O-phospho-L-homoserine + ADP + H(+)</text>
        <dbReference type="Rhea" id="RHEA:13985"/>
        <dbReference type="ChEBI" id="CHEBI:15378"/>
        <dbReference type="ChEBI" id="CHEBI:30616"/>
        <dbReference type="ChEBI" id="CHEBI:57476"/>
        <dbReference type="ChEBI" id="CHEBI:57590"/>
        <dbReference type="ChEBI" id="CHEBI:456216"/>
        <dbReference type="EC" id="2.7.1.39"/>
    </reaction>
</comment>
<evidence type="ECO:0000256" key="1">
    <source>
        <dbReference type="ARBA" id="ARBA00005015"/>
    </source>
</evidence>
<dbReference type="GO" id="GO:0005737">
    <property type="term" value="C:cytoplasm"/>
    <property type="evidence" value="ECO:0007669"/>
    <property type="project" value="UniProtKB-SubCell"/>
</dbReference>
<feature type="domain" description="GHMP kinase C-terminal" evidence="14">
    <location>
        <begin position="203"/>
        <end position="277"/>
    </location>
</feature>
<dbReference type="GO" id="GO:0005524">
    <property type="term" value="F:ATP binding"/>
    <property type="evidence" value="ECO:0007669"/>
    <property type="project" value="UniProtKB-UniRule"/>
</dbReference>
<keyword evidence="9 12" id="KW-0418">Kinase</keyword>
<dbReference type="OrthoDB" id="9769912at2"/>
<protein>
    <recommendedName>
        <fullName evidence="4 12">Homoserine kinase</fullName>
        <shortName evidence="12">HK</shortName>
        <shortName evidence="12">HSK</shortName>
        <ecNumber evidence="3 12">2.7.1.39</ecNumber>
    </recommendedName>
</protein>
<keyword evidence="10 12" id="KW-0067">ATP-binding</keyword>
<feature type="domain" description="GHMP kinase N-terminal" evidence="13">
    <location>
        <begin position="59"/>
        <end position="137"/>
    </location>
</feature>
<dbReference type="EC" id="2.7.1.39" evidence="3 12"/>
<dbReference type="InterPro" id="IPR000870">
    <property type="entry name" value="Homoserine_kinase"/>
</dbReference>
<evidence type="ECO:0000256" key="5">
    <source>
        <dbReference type="ARBA" id="ARBA00022605"/>
    </source>
</evidence>
<dbReference type="AlphaFoldDB" id="A0A3D8IE36"/>
<keyword evidence="8 12" id="KW-0547">Nucleotide-binding</keyword>
<keyword evidence="7 12" id="KW-0791">Threonine biosynthesis</keyword>
<dbReference type="InterPro" id="IPR020568">
    <property type="entry name" value="Ribosomal_Su5_D2-typ_SF"/>
</dbReference>
<dbReference type="Gene3D" id="3.30.70.890">
    <property type="entry name" value="GHMP kinase, C-terminal domain"/>
    <property type="match status" value="1"/>
</dbReference>
<dbReference type="InterPro" id="IPR013750">
    <property type="entry name" value="GHMP_kinase_C_dom"/>
</dbReference>
<dbReference type="RefSeq" id="WP_115551405.1">
    <property type="nucleotide sequence ID" value="NZ_CAONBV010000004.1"/>
</dbReference>
<dbReference type="InterPro" id="IPR006203">
    <property type="entry name" value="GHMP_knse_ATP-bd_CS"/>
</dbReference>
<evidence type="ECO:0000256" key="2">
    <source>
        <dbReference type="ARBA" id="ARBA00007370"/>
    </source>
</evidence>
<dbReference type="PIRSF" id="PIRSF000676">
    <property type="entry name" value="Homoser_kin"/>
    <property type="match status" value="1"/>
</dbReference>
<comment type="function">
    <text evidence="12">Catalyzes the ATP-dependent phosphorylation of L-homoserine to L-homoserine phosphate.</text>
</comment>
<evidence type="ECO:0000259" key="14">
    <source>
        <dbReference type="Pfam" id="PF08544"/>
    </source>
</evidence>
<proteinExistence type="inferred from homology"/>
<keyword evidence="6 12" id="KW-0808">Transferase</keyword>
<name>A0A3D8IE36_9HELI</name>
<dbReference type="EMBL" id="NXLS01000003">
    <property type="protein sequence ID" value="RDU63378.1"/>
    <property type="molecule type" value="Genomic_DNA"/>
</dbReference>
<comment type="pathway">
    <text evidence="1 12">Amino-acid biosynthesis; L-threonine biosynthesis; L-threonine from L-aspartate: step 4/5.</text>
</comment>
<evidence type="ECO:0000256" key="3">
    <source>
        <dbReference type="ARBA" id="ARBA00012078"/>
    </source>
</evidence>
<dbReference type="GO" id="GO:0004413">
    <property type="term" value="F:homoserine kinase activity"/>
    <property type="evidence" value="ECO:0007669"/>
    <property type="project" value="UniProtKB-UniRule"/>
</dbReference>
<dbReference type="Proteomes" id="UP000256650">
    <property type="component" value="Unassembled WGS sequence"/>
</dbReference>
<dbReference type="UniPathway" id="UPA00050">
    <property type="reaction ID" value="UER00064"/>
</dbReference>
<evidence type="ECO:0000256" key="4">
    <source>
        <dbReference type="ARBA" id="ARBA00017858"/>
    </source>
</evidence>
<sequence>MEFRVPATSANLGPGFDSLGLALNLYNHFSLKPSKFTSIQIHGEGAKNPKLRIDNVFVRIFNEQLKKLTGKTLHFKFTFDNSIPISRGLGSSSAVIIGAISAAFKVAGIPFQKQEILNLALNYESHPDNITPACMGGFNVCMLTQRKNEVRFIHSPLPDSIQAVVVIPNQSISTHLSRQTLPKKYSQKDAVFNLSHASVLAGAFITQHFELLREASMDRFHQYYRMKQIPLLFEVQKCALSSGALMSTLSGSGSTFFNLCYKDDSVRLHKILSQKFPKLKILILNFDNFGVVFDDEFKL</sequence>
<evidence type="ECO:0000256" key="11">
    <source>
        <dbReference type="ARBA" id="ARBA00049375"/>
    </source>
</evidence>
<keyword evidence="16" id="KW-1185">Reference proteome</keyword>
<dbReference type="InterPro" id="IPR014721">
    <property type="entry name" value="Ribsml_uS5_D2-typ_fold_subgr"/>
</dbReference>
<dbReference type="PRINTS" id="PR00958">
    <property type="entry name" value="HOMSERKINASE"/>
</dbReference>
<dbReference type="PANTHER" id="PTHR20861:SF1">
    <property type="entry name" value="HOMOSERINE KINASE"/>
    <property type="match status" value="1"/>
</dbReference>
<dbReference type="PROSITE" id="PS00627">
    <property type="entry name" value="GHMP_KINASES_ATP"/>
    <property type="match status" value="1"/>
</dbReference>
<dbReference type="NCBIfam" id="TIGR00191">
    <property type="entry name" value="thrB"/>
    <property type="match status" value="1"/>
</dbReference>
<comment type="caution">
    <text evidence="15">The sequence shown here is derived from an EMBL/GenBank/DDBJ whole genome shotgun (WGS) entry which is preliminary data.</text>
</comment>
<dbReference type="PANTHER" id="PTHR20861">
    <property type="entry name" value="HOMOSERINE/4-DIPHOSPHOCYTIDYL-2-C-METHYL-D-ERYTHRITOL KINASE"/>
    <property type="match status" value="1"/>
</dbReference>
<comment type="similarity">
    <text evidence="2 12">Belongs to the GHMP kinase family. Homoserine kinase subfamily.</text>
</comment>
<feature type="binding site" evidence="12">
    <location>
        <begin position="84"/>
        <end position="94"/>
    </location>
    <ligand>
        <name>ATP</name>
        <dbReference type="ChEBI" id="CHEBI:30616"/>
    </ligand>
</feature>
<reference evidence="15 16" key="1">
    <citation type="submission" date="2018-04" db="EMBL/GenBank/DDBJ databases">
        <title>Novel Campyloabacter and Helicobacter Species and Strains.</title>
        <authorList>
            <person name="Mannion A.J."/>
            <person name="Shen Z."/>
            <person name="Fox J.G."/>
        </authorList>
    </citation>
    <scope>NUCLEOTIDE SEQUENCE [LARGE SCALE GENOMIC DNA]</scope>
    <source>
        <strain evidence="15 16">MIT 99-5101</strain>
    </source>
</reference>
<keyword evidence="5 12" id="KW-0028">Amino-acid biosynthesis</keyword>
<evidence type="ECO:0000313" key="15">
    <source>
        <dbReference type="EMBL" id="RDU63378.1"/>
    </source>
</evidence>
<dbReference type="Gene3D" id="3.30.230.10">
    <property type="match status" value="1"/>
</dbReference>
<dbReference type="SUPFAM" id="SSF55060">
    <property type="entry name" value="GHMP Kinase, C-terminal domain"/>
    <property type="match status" value="1"/>
</dbReference>
<dbReference type="InterPro" id="IPR006204">
    <property type="entry name" value="GHMP_kinase_N_dom"/>
</dbReference>
<dbReference type="HAMAP" id="MF_00384">
    <property type="entry name" value="Homoser_kinase"/>
    <property type="match status" value="1"/>
</dbReference>
<keyword evidence="12" id="KW-0963">Cytoplasm</keyword>
<evidence type="ECO:0000313" key="16">
    <source>
        <dbReference type="Proteomes" id="UP000256650"/>
    </source>
</evidence>
<gene>
    <name evidence="12" type="primary">thrB</name>
    <name evidence="15" type="ORF">CQA43_04450</name>
</gene>
<dbReference type="Pfam" id="PF00288">
    <property type="entry name" value="GHMP_kinases_N"/>
    <property type="match status" value="1"/>
</dbReference>
<evidence type="ECO:0000256" key="7">
    <source>
        <dbReference type="ARBA" id="ARBA00022697"/>
    </source>
</evidence>
<evidence type="ECO:0000259" key="13">
    <source>
        <dbReference type="Pfam" id="PF00288"/>
    </source>
</evidence>